<dbReference type="InterPro" id="IPR006148">
    <property type="entry name" value="Glc/Gal-6P_isomerase"/>
</dbReference>
<dbReference type="SUPFAM" id="SSF100950">
    <property type="entry name" value="NagB/RpiA/CoA transferase-like"/>
    <property type="match status" value="1"/>
</dbReference>
<protein>
    <recommendedName>
        <fullName evidence="4">Glucosamine-6-phosphate deaminase</fullName>
        <ecNumber evidence="4">3.5.99.6</ecNumber>
    </recommendedName>
    <alternativeName>
        <fullName evidence="4">GlcN6P deaminase</fullName>
        <shortName evidence="4">GNPDA</shortName>
    </alternativeName>
    <alternativeName>
        <fullName evidence="4">Glucosamine-6-phosphate isomerase</fullName>
    </alternativeName>
</protein>
<dbReference type="EMBL" id="CP025583">
    <property type="protein sequence ID" value="AUM73900.1"/>
    <property type="molecule type" value="Genomic_DNA"/>
</dbReference>
<dbReference type="GO" id="GO:0005737">
    <property type="term" value="C:cytoplasm"/>
    <property type="evidence" value="ECO:0007669"/>
    <property type="project" value="TreeGrafter"/>
</dbReference>
<sequence>MKVLILPDQQAAVQRAAEIVARTVIAKPDAVLGLATGGTMLPLYDDLARRHRDDGLSFAGVTTFNLDEYIGLAPDHPCSYHHYMRETFFDRVDIDPARTHLPQGDAPDPRAASLEYDALITAAGGIDLQLLGIGQNGHIGFNEPTASLGSRTRIKTLTTDTRRANQRYFASFDETPRYAITVGVATILEARKCVLLATGEAKAKAVFGMVEGPLSAVCPASALQLHPRATVVLDEAAASALELTDYYHHVHPQGGESVFD</sequence>
<evidence type="ECO:0000256" key="2">
    <source>
        <dbReference type="ARBA" id="ARBA00022801"/>
    </source>
</evidence>
<accession>A0A2K9ME54</accession>
<feature type="domain" description="Glucosamine/galactosamine-6-phosphate isomerase" evidence="5">
    <location>
        <begin position="10"/>
        <end position="224"/>
    </location>
</feature>
<dbReference type="PANTHER" id="PTHR11280">
    <property type="entry name" value="GLUCOSAMINE-6-PHOSPHATE ISOMERASE"/>
    <property type="match status" value="1"/>
</dbReference>
<comment type="pathway">
    <text evidence="4">Amino-sugar metabolism; N-acetylneuraminate degradation; D-fructose 6-phosphate from N-acetylneuraminate: step 5/5.</text>
</comment>
<dbReference type="InterPro" id="IPR037171">
    <property type="entry name" value="NagB/RpiA_transferase-like"/>
</dbReference>
<feature type="active site" description="For ring-opening step" evidence="4">
    <location>
        <position position="143"/>
    </location>
</feature>
<reference evidence="7" key="1">
    <citation type="submission" date="2017-12" db="EMBL/GenBank/DDBJ databases">
        <title>Genomic analysis of Paracoccus sp. CBA4604.</title>
        <authorList>
            <person name="Roh S.W."/>
            <person name="Kim J.Y."/>
            <person name="Kim J.S."/>
        </authorList>
    </citation>
    <scope>NUCLEOTIDE SEQUENCE [LARGE SCALE GENOMIC DNA]</scope>
    <source>
        <strain evidence="7">CBA4604</strain>
    </source>
</reference>
<dbReference type="InterPro" id="IPR004547">
    <property type="entry name" value="Glucosamine6P_isomerase"/>
</dbReference>
<dbReference type="GO" id="GO:0042802">
    <property type="term" value="F:identical protein binding"/>
    <property type="evidence" value="ECO:0007669"/>
    <property type="project" value="TreeGrafter"/>
</dbReference>
<evidence type="ECO:0000256" key="4">
    <source>
        <dbReference type="HAMAP-Rule" id="MF_01241"/>
    </source>
</evidence>
<comment type="function">
    <text evidence="4">Catalyzes the reversible isomerization-deamination of glucosamine 6-phosphate (GlcN6P) to form fructose 6-phosphate (Fru6P) and ammonium ion.</text>
</comment>
<dbReference type="NCBIfam" id="TIGR00502">
    <property type="entry name" value="nagB"/>
    <property type="match status" value="1"/>
</dbReference>
<feature type="active site" description="Proton acceptor; for ring-opening step" evidence="4">
    <location>
        <position position="138"/>
    </location>
</feature>
<dbReference type="UniPathway" id="UPA00629">
    <property type="reaction ID" value="UER00684"/>
</dbReference>
<feature type="active site" description="Proton acceptor; for enolization step" evidence="4">
    <location>
        <position position="67"/>
    </location>
</feature>
<dbReference type="RefSeq" id="WP_101499252.1">
    <property type="nucleotide sequence ID" value="NZ_CP025583.1"/>
</dbReference>
<dbReference type="OrthoDB" id="9791139at2"/>
<comment type="caution">
    <text evidence="4">Lacks conserved residue(s) required for the propagation of feature annotation.</text>
</comment>
<feature type="active site" description="For ring-opening step" evidence="4">
    <location>
        <position position="136"/>
    </location>
</feature>
<keyword evidence="3 4" id="KW-0119">Carbohydrate metabolism</keyword>
<dbReference type="GO" id="GO:0019262">
    <property type="term" value="P:N-acetylneuraminate catabolic process"/>
    <property type="evidence" value="ECO:0007669"/>
    <property type="project" value="UniProtKB-UniRule"/>
</dbReference>
<name>A0A2K9ME54_9RHOB</name>
<comment type="similarity">
    <text evidence="4">Belongs to the glucosamine/galactosamine-6-phosphate isomerase family. NagB subfamily.</text>
</comment>
<dbReference type="Gene3D" id="3.40.50.1360">
    <property type="match status" value="1"/>
</dbReference>
<proteinExistence type="inferred from homology"/>
<evidence type="ECO:0000313" key="7">
    <source>
        <dbReference type="Proteomes" id="UP000234882"/>
    </source>
</evidence>
<evidence type="ECO:0000313" key="6">
    <source>
        <dbReference type="EMBL" id="AUM73900.1"/>
    </source>
</evidence>
<dbReference type="EC" id="3.5.99.6" evidence="4"/>
<dbReference type="InterPro" id="IPR018321">
    <property type="entry name" value="Glucosamine6P_isomerase_CS"/>
</dbReference>
<dbReference type="GO" id="GO:0005975">
    <property type="term" value="P:carbohydrate metabolic process"/>
    <property type="evidence" value="ECO:0007669"/>
    <property type="project" value="InterPro"/>
</dbReference>
<gene>
    <name evidence="4 6" type="primary">nagB</name>
    <name evidence="6" type="ORF">CYR75_06010</name>
</gene>
<dbReference type="HAMAP" id="MF_01241">
    <property type="entry name" value="GlcN6P_deamin"/>
    <property type="match status" value="1"/>
</dbReference>
<keyword evidence="2 4" id="KW-0378">Hydrolase</keyword>
<dbReference type="FunFam" id="3.40.50.1360:FF:000003">
    <property type="entry name" value="Glucosamine-6-phosphate deaminase"/>
    <property type="match status" value="1"/>
</dbReference>
<keyword evidence="7" id="KW-1185">Reference proteome</keyword>
<dbReference type="GO" id="GO:0006046">
    <property type="term" value="P:N-acetylglucosamine catabolic process"/>
    <property type="evidence" value="ECO:0007669"/>
    <property type="project" value="UniProtKB-UniRule"/>
</dbReference>
<dbReference type="CDD" id="cd01399">
    <property type="entry name" value="GlcN6P_deaminase"/>
    <property type="match status" value="1"/>
</dbReference>
<dbReference type="NCBIfam" id="NF001684">
    <property type="entry name" value="PRK00443.1-4"/>
    <property type="match status" value="1"/>
</dbReference>
<evidence type="ECO:0000256" key="3">
    <source>
        <dbReference type="ARBA" id="ARBA00023277"/>
    </source>
</evidence>
<dbReference type="GO" id="GO:0004342">
    <property type="term" value="F:glucosamine-6-phosphate deaminase activity"/>
    <property type="evidence" value="ECO:0007669"/>
    <property type="project" value="UniProtKB-UniRule"/>
</dbReference>
<evidence type="ECO:0000259" key="5">
    <source>
        <dbReference type="Pfam" id="PF01182"/>
    </source>
</evidence>
<evidence type="ECO:0000256" key="1">
    <source>
        <dbReference type="ARBA" id="ARBA00000644"/>
    </source>
</evidence>
<dbReference type="Proteomes" id="UP000234882">
    <property type="component" value="Chromosome"/>
</dbReference>
<dbReference type="Pfam" id="PF01182">
    <property type="entry name" value="Glucosamine_iso"/>
    <property type="match status" value="1"/>
</dbReference>
<dbReference type="PROSITE" id="PS01161">
    <property type="entry name" value="GLC_GALNAC_ISOMERASE"/>
    <property type="match status" value="1"/>
</dbReference>
<dbReference type="GO" id="GO:0006043">
    <property type="term" value="P:glucosamine catabolic process"/>
    <property type="evidence" value="ECO:0007669"/>
    <property type="project" value="TreeGrafter"/>
</dbReference>
<dbReference type="PANTHER" id="PTHR11280:SF5">
    <property type="entry name" value="GLUCOSAMINE-6-PHOSPHATE ISOMERASE"/>
    <property type="match status" value="1"/>
</dbReference>
<dbReference type="AlphaFoldDB" id="A0A2K9ME54"/>
<organism evidence="6 7">
    <name type="scientific">Paracoccus jeotgali</name>
    <dbReference type="NCBI Taxonomy" id="2065379"/>
    <lineage>
        <taxon>Bacteria</taxon>
        <taxon>Pseudomonadati</taxon>
        <taxon>Pseudomonadota</taxon>
        <taxon>Alphaproteobacteria</taxon>
        <taxon>Rhodobacterales</taxon>
        <taxon>Paracoccaceae</taxon>
        <taxon>Paracoccus</taxon>
    </lineage>
</organism>
<comment type="catalytic activity">
    <reaction evidence="1 4">
        <text>alpha-D-glucosamine 6-phosphate + H2O = beta-D-fructose 6-phosphate + NH4(+)</text>
        <dbReference type="Rhea" id="RHEA:12172"/>
        <dbReference type="ChEBI" id="CHEBI:15377"/>
        <dbReference type="ChEBI" id="CHEBI:28938"/>
        <dbReference type="ChEBI" id="CHEBI:57634"/>
        <dbReference type="ChEBI" id="CHEBI:75989"/>
        <dbReference type="EC" id="3.5.99.6"/>
    </reaction>
</comment>
<dbReference type="KEGG" id="paru:CYR75_06010"/>